<gene>
    <name evidence="2" type="ORF">ACFQRI_00245</name>
</gene>
<dbReference type="RefSeq" id="WP_380662700.1">
    <property type="nucleotide sequence ID" value="NZ_JBHTCJ010000001.1"/>
</dbReference>
<dbReference type="Pfam" id="PF01738">
    <property type="entry name" value="DLH"/>
    <property type="match status" value="1"/>
</dbReference>
<evidence type="ECO:0000313" key="2">
    <source>
        <dbReference type="EMBL" id="MFC7339821.1"/>
    </source>
</evidence>
<evidence type="ECO:0000259" key="1">
    <source>
        <dbReference type="Pfam" id="PF01738"/>
    </source>
</evidence>
<dbReference type="GO" id="GO:0016787">
    <property type="term" value="F:hydrolase activity"/>
    <property type="evidence" value="ECO:0007669"/>
    <property type="project" value="UniProtKB-KW"/>
</dbReference>
<dbReference type="InterPro" id="IPR002925">
    <property type="entry name" value="Dienelactn_hydro"/>
</dbReference>
<dbReference type="InterPro" id="IPR051049">
    <property type="entry name" value="Dienelactone_hydrolase-like"/>
</dbReference>
<name>A0ABW2LE74_9PSEU</name>
<dbReference type="PANTHER" id="PTHR46623:SF6">
    <property type="entry name" value="ALPHA_BETA-HYDROLASES SUPERFAMILY PROTEIN"/>
    <property type="match status" value="1"/>
</dbReference>
<dbReference type="EMBL" id="JBHTCJ010000001">
    <property type="protein sequence ID" value="MFC7339821.1"/>
    <property type="molecule type" value="Genomic_DNA"/>
</dbReference>
<evidence type="ECO:0000313" key="3">
    <source>
        <dbReference type="Proteomes" id="UP001596504"/>
    </source>
</evidence>
<dbReference type="Gene3D" id="3.40.50.1820">
    <property type="entry name" value="alpha/beta hydrolase"/>
    <property type="match status" value="1"/>
</dbReference>
<dbReference type="Proteomes" id="UP001596504">
    <property type="component" value="Unassembled WGS sequence"/>
</dbReference>
<feature type="domain" description="Dienelactone hydrolase" evidence="1">
    <location>
        <begin position="32"/>
        <end position="154"/>
    </location>
</feature>
<dbReference type="PANTHER" id="PTHR46623">
    <property type="entry name" value="CARBOXYMETHYLENEBUTENOLIDASE-RELATED"/>
    <property type="match status" value="1"/>
</dbReference>
<dbReference type="EC" id="3.1.-.-" evidence="2"/>
<comment type="caution">
    <text evidence="2">The sequence shown here is derived from an EMBL/GenBank/DDBJ whole genome shotgun (WGS) entry which is preliminary data.</text>
</comment>
<protein>
    <submittedName>
        <fullName evidence="2">Dienelactone hydrolase family protein</fullName>
        <ecNumber evidence="2">3.1.-.-</ecNumber>
    </submittedName>
</protein>
<reference evidence="3" key="1">
    <citation type="journal article" date="2019" name="Int. J. Syst. Evol. Microbiol.">
        <title>The Global Catalogue of Microorganisms (GCM) 10K type strain sequencing project: providing services to taxonomists for standard genome sequencing and annotation.</title>
        <authorList>
            <consortium name="The Broad Institute Genomics Platform"/>
            <consortium name="The Broad Institute Genome Sequencing Center for Infectious Disease"/>
            <person name="Wu L."/>
            <person name="Ma J."/>
        </authorList>
    </citation>
    <scope>NUCLEOTIDE SEQUENCE [LARGE SCALE GENOMIC DNA]</scope>
    <source>
        <strain evidence="3">WLHS5</strain>
    </source>
</reference>
<organism evidence="2 3">
    <name type="scientific">Saccharopolyspora griseoalba</name>
    <dbReference type="NCBI Taxonomy" id="1431848"/>
    <lineage>
        <taxon>Bacteria</taxon>
        <taxon>Bacillati</taxon>
        <taxon>Actinomycetota</taxon>
        <taxon>Actinomycetes</taxon>
        <taxon>Pseudonocardiales</taxon>
        <taxon>Pseudonocardiaceae</taxon>
        <taxon>Saccharopolyspora</taxon>
    </lineage>
</organism>
<dbReference type="InterPro" id="IPR029058">
    <property type="entry name" value="AB_hydrolase_fold"/>
</dbReference>
<sequence>MPTELIQHHHHAHGPANRRRRVLPTAAPLFVRFPDGPPRAGVIVLHDVHGLTESAEERCRALARLGYVAIAPFLYYETGGKEFRPENAETARAAMELLVADDLAADITAALAHLGERLGVPAASTAVLGVGMGGHLATWAASEHELAAAVAHDPVGVQAAPWRGAPSVAEAIDRLRSPWLGLASPGASAPLLALASPDVVVPPHGPEYGWWDEAVRFLDARLP</sequence>
<dbReference type="SUPFAM" id="SSF53474">
    <property type="entry name" value="alpha/beta-Hydrolases"/>
    <property type="match status" value="1"/>
</dbReference>
<keyword evidence="2" id="KW-0378">Hydrolase</keyword>
<keyword evidence="3" id="KW-1185">Reference proteome</keyword>
<accession>A0ABW2LE74</accession>
<proteinExistence type="predicted"/>